<dbReference type="Pfam" id="PF08818">
    <property type="entry name" value="DUF1801"/>
    <property type="match status" value="1"/>
</dbReference>
<dbReference type="OrthoDB" id="5951444at2"/>
<feature type="domain" description="YdhG-like" evidence="1">
    <location>
        <begin position="29"/>
        <end position="132"/>
    </location>
</feature>
<dbReference type="InterPro" id="IPR014922">
    <property type="entry name" value="YdhG-like"/>
</dbReference>
<dbReference type="EMBL" id="CP011005">
    <property type="protein sequence ID" value="AJT42286.1"/>
    <property type="molecule type" value="Genomic_DNA"/>
</dbReference>
<evidence type="ECO:0000313" key="3">
    <source>
        <dbReference type="Proteomes" id="UP000061839"/>
    </source>
</evidence>
<sequence length="140" mass="15661">MNAKSKQNKTVENDASVQLFLDSVQDPVRRADAETLVSLMTEVTGVQPKMWGNAIIGFGRNHYKYESGREGDQPAVGFSPRKANLSIYALSHTDTSRAALARLGKHKTSVACLYVNRLEQIDLEVLKELVKECFELYNEV</sequence>
<keyword evidence="3" id="KW-1185">Reference proteome</keyword>
<dbReference type="HOGENOM" id="CLU_130420_0_0_11"/>
<protein>
    <recommendedName>
        <fullName evidence="1">YdhG-like domain-containing protein</fullName>
    </recommendedName>
</protein>
<gene>
    <name evidence="2" type="ORF">UM93_13720</name>
</gene>
<evidence type="ECO:0000313" key="2">
    <source>
        <dbReference type="EMBL" id="AJT42286.1"/>
    </source>
</evidence>
<dbReference type="PATRIC" id="fig|1618207.4.peg.2785"/>
<proteinExistence type="predicted"/>
<organism evidence="2 3">
    <name type="scientific">Psychromicrobium lacuslunae</name>
    <dbReference type="NCBI Taxonomy" id="1618207"/>
    <lineage>
        <taxon>Bacteria</taxon>
        <taxon>Bacillati</taxon>
        <taxon>Actinomycetota</taxon>
        <taxon>Actinomycetes</taxon>
        <taxon>Micrococcales</taxon>
        <taxon>Micrococcaceae</taxon>
        <taxon>Psychromicrobium</taxon>
    </lineage>
</organism>
<reference evidence="2 3" key="1">
    <citation type="journal article" date="2015" name="Genome Announc.">
        <title>Complete Genome Sequencing of Protease-Producing Novel Arthrobacter sp. Strain IHBB 11108 Using PacBio Single-Molecule Real-Time Sequencing Technology.</title>
        <authorList>
            <person name="Kiran S."/>
            <person name="Swarnkar M.K."/>
            <person name="Pal M."/>
            <person name="Thakur R."/>
            <person name="Tewari R."/>
            <person name="Singh A.K."/>
            <person name="Gulati A."/>
        </authorList>
    </citation>
    <scope>NUCLEOTIDE SEQUENCE [LARGE SCALE GENOMIC DNA]</scope>
    <source>
        <strain evidence="2 3">IHBB 11108</strain>
    </source>
</reference>
<dbReference type="SUPFAM" id="SSF159888">
    <property type="entry name" value="YdhG-like"/>
    <property type="match status" value="1"/>
</dbReference>
<accession>A0A0D4C1P5</accession>
<dbReference type="RefSeq" id="WP_045076100.1">
    <property type="nucleotide sequence ID" value="NZ_CP011005.1"/>
</dbReference>
<dbReference type="Proteomes" id="UP000061839">
    <property type="component" value="Chromosome"/>
</dbReference>
<dbReference type="KEGG" id="ari:UM93_13720"/>
<dbReference type="AlphaFoldDB" id="A0A0D4C1P5"/>
<name>A0A0D4C1P5_9MICC</name>
<evidence type="ECO:0000259" key="1">
    <source>
        <dbReference type="Pfam" id="PF08818"/>
    </source>
</evidence>